<dbReference type="Proteomes" id="UP001597145">
    <property type="component" value="Unassembled WGS sequence"/>
</dbReference>
<name>A0ABW4FGQ7_9PSEU</name>
<dbReference type="SUPFAM" id="SSF159709">
    <property type="entry name" value="PhnH-like"/>
    <property type="match status" value="1"/>
</dbReference>
<keyword evidence="2" id="KW-1185">Reference proteome</keyword>
<evidence type="ECO:0000313" key="1">
    <source>
        <dbReference type="EMBL" id="MFD1529109.1"/>
    </source>
</evidence>
<comment type="caution">
    <text evidence="1">The sequence shown here is derived from an EMBL/GenBank/DDBJ whole genome shotgun (WGS) entry which is preliminary data.</text>
</comment>
<evidence type="ECO:0000313" key="2">
    <source>
        <dbReference type="Proteomes" id="UP001597145"/>
    </source>
</evidence>
<protein>
    <submittedName>
        <fullName evidence="1">Phosphonate C-P lyase system protein PhnH</fullName>
    </submittedName>
</protein>
<dbReference type="GO" id="GO:0016829">
    <property type="term" value="F:lyase activity"/>
    <property type="evidence" value="ECO:0007669"/>
    <property type="project" value="UniProtKB-KW"/>
</dbReference>
<sequence>MSTTTAVGLAPLEPDTAQRAFRAVLDALARPGVVQLLPAEPDVPAALLPVLALADLDTPVCVLADGGDWADAVATATTAPITGLPTARLVAALRTFAADEPAAIRTGSAAAPEDAALVALAVPALDGGTPITLRGPGIAGARTVAPQGLPADLLAARAAATFPAGFDLLLADPGGRVFGIPRSTRIEMEA</sequence>
<dbReference type="NCBIfam" id="TIGR03292">
    <property type="entry name" value="PhnH_redo"/>
    <property type="match status" value="1"/>
</dbReference>
<gene>
    <name evidence="1" type="primary">phnH</name>
    <name evidence="1" type="ORF">ACFSCY_06625</name>
</gene>
<dbReference type="EMBL" id="JBHUCP010000004">
    <property type="protein sequence ID" value="MFD1529109.1"/>
    <property type="molecule type" value="Genomic_DNA"/>
</dbReference>
<dbReference type="Gene3D" id="3.40.50.11310">
    <property type="entry name" value="Bacterial phosphonate metabolism protein PhnH"/>
    <property type="match status" value="1"/>
</dbReference>
<dbReference type="InterPro" id="IPR008772">
    <property type="entry name" value="Phosphonate_metab_PhnH"/>
</dbReference>
<accession>A0ABW4FGQ7</accession>
<proteinExistence type="predicted"/>
<dbReference type="Pfam" id="PF05845">
    <property type="entry name" value="PhnH"/>
    <property type="match status" value="1"/>
</dbReference>
<reference evidence="2" key="1">
    <citation type="journal article" date="2019" name="Int. J. Syst. Evol. Microbiol.">
        <title>The Global Catalogue of Microorganisms (GCM) 10K type strain sequencing project: providing services to taxonomists for standard genome sequencing and annotation.</title>
        <authorList>
            <consortium name="The Broad Institute Genomics Platform"/>
            <consortium name="The Broad Institute Genome Sequencing Center for Infectious Disease"/>
            <person name="Wu L."/>
            <person name="Ma J."/>
        </authorList>
    </citation>
    <scope>NUCLEOTIDE SEQUENCE [LARGE SCALE GENOMIC DNA]</scope>
    <source>
        <strain evidence="2">JCM 12165</strain>
    </source>
</reference>
<dbReference type="RefSeq" id="WP_343975035.1">
    <property type="nucleotide sequence ID" value="NZ_BAAAJG010000008.1"/>
</dbReference>
<keyword evidence="1" id="KW-0456">Lyase</keyword>
<organism evidence="1 2">
    <name type="scientific">Pseudonocardia aurantiaca</name>
    <dbReference type="NCBI Taxonomy" id="75290"/>
    <lineage>
        <taxon>Bacteria</taxon>
        <taxon>Bacillati</taxon>
        <taxon>Actinomycetota</taxon>
        <taxon>Actinomycetes</taxon>
        <taxon>Pseudonocardiales</taxon>
        <taxon>Pseudonocardiaceae</taxon>
        <taxon>Pseudonocardia</taxon>
    </lineage>
</organism>
<dbReference type="InterPro" id="IPR038058">
    <property type="entry name" value="PhnH-like_sp"/>
</dbReference>